<dbReference type="EMBL" id="QJKJ01018352">
    <property type="protein sequence ID" value="RDX57668.1"/>
    <property type="molecule type" value="Genomic_DNA"/>
</dbReference>
<keyword evidence="2" id="KW-1185">Reference proteome</keyword>
<proteinExistence type="predicted"/>
<comment type="caution">
    <text evidence="1">The sequence shown here is derived from an EMBL/GenBank/DDBJ whole genome shotgun (WGS) entry which is preliminary data.</text>
</comment>
<feature type="non-terminal residue" evidence="1">
    <location>
        <position position="1"/>
    </location>
</feature>
<dbReference type="Proteomes" id="UP000257109">
    <property type="component" value="Unassembled WGS sequence"/>
</dbReference>
<name>A0A371DYU1_MUCPR</name>
<gene>
    <name evidence="1" type="ORF">CR513_63070</name>
</gene>
<sequence length="92" mass="10915">MSQRLPRMKENEFHSLCNSHWDLDDYMLTYRRSNHLEVVDYSDSNYVGCVNSRKSTFSLRCALRPQFKHCGYRTLPWGLILLIEISTTKDLL</sequence>
<evidence type="ECO:0000313" key="2">
    <source>
        <dbReference type="Proteomes" id="UP000257109"/>
    </source>
</evidence>
<organism evidence="1 2">
    <name type="scientific">Mucuna pruriens</name>
    <name type="common">Velvet bean</name>
    <name type="synonym">Dolichos pruriens</name>
    <dbReference type="NCBI Taxonomy" id="157652"/>
    <lineage>
        <taxon>Eukaryota</taxon>
        <taxon>Viridiplantae</taxon>
        <taxon>Streptophyta</taxon>
        <taxon>Embryophyta</taxon>
        <taxon>Tracheophyta</taxon>
        <taxon>Spermatophyta</taxon>
        <taxon>Magnoliopsida</taxon>
        <taxon>eudicotyledons</taxon>
        <taxon>Gunneridae</taxon>
        <taxon>Pentapetalae</taxon>
        <taxon>rosids</taxon>
        <taxon>fabids</taxon>
        <taxon>Fabales</taxon>
        <taxon>Fabaceae</taxon>
        <taxon>Papilionoideae</taxon>
        <taxon>50 kb inversion clade</taxon>
        <taxon>NPAAA clade</taxon>
        <taxon>indigoferoid/millettioid clade</taxon>
        <taxon>Phaseoleae</taxon>
        <taxon>Mucuna</taxon>
    </lineage>
</organism>
<dbReference type="AlphaFoldDB" id="A0A371DYU1"/>
<evidence type="ECO:0000313" key="1">
    <source>
        <dbReference type="EMBL" id="RDX57668.1"/>
    </source>
</evidence>
<accession>A0A371DYU1</accession>
<protein>
    <submittedName>
        <fullName evidence="1">Uncharacterized protein</fullName>
    </submittedName>
</protein>
<reference evidence="1" key="1">
    <citation type="submission" date="2018-05" db="EMBL/GenBank/DDBJ databases">
        <title>Draft genome of Mucuna pruriens seed.</title>
        <authorList>
            <person name="Nnadi N.E."/>
            <person name="Vos R."/>
            <person name="Hasami M.H."/>
            <person name="Devisetty U.K."/>
            <person name="Aguiy J.C."/>
        </authorList>
    </citation>
    <scope>NUCLEOTIDE SEQUENCE [LARGE SCALE GENOMIC DNA]</scope>
    <source>
        <strain evidence="1">JCA_2017</strain>
    </source>
</reference>